<feature type="coiled-coil region" evidence="9">
    <location>
        <begin position="410"/>
        <end position="437"/>
    </location>
</feature>
<dbReference type="HOGENOM" id="CLU_024666_2_1_1"/>
<gene>
    <name evidence="13" type="ordered locus">PAS_chr3_1032</name>
</gene>
<evidence type="ECO:0000256" key="3">
    <source>
        <dbReference type="ARBA" id="ARBA00022723"/>
    </source>
</evidence>
<dbReference type="FunCoup" id="C4R6A9">
    <property type="interactions" value="1061"/>
</dbReference>
<feature type="domain" description="Nin one binding (NOB1) Zn-ribbon-like" evidence="11">
    <location>
        <begin position="309"/>
        <end position="384"/>
    </location>
</feature>
<evidence type="ECO:0000313" key="14">
    <source>
        <dbReference type="Proteomes" id="UP000000314"/>
    </source>
</evidence>
<keyword evidence="14" id="KW-1185">Reference proteome</keyword>
<feature type="binding site" evidence="8">
    <location>
        <position position="338"/>
    </location>
    <ligand>
        <name>Zn(2+)</name>
        <dbReference type="ChEBI" id="CHEBI:29105"/>
    </ligand>
</feature>
<dbReference type="EMBL" id="FN392321">
    <property type="protein sequence ID" value="CAY71095.1"/>
    <property type="molecule type" value="Genomic_DNA"/>
</dbReference>
<dbReference type="AlphaFoldDB" id="C4R6A9"/>
<dbReference type="RefSeq" id="XP_002493274.1">
    <property type="nucleotide sequence ID" value="XM_002493229.1"/>
</dbReference>
<comment type="similarity">
    <text evidence="1 7">Belongs to the NOB1 family.</text>
</comment>
<keyword evidence="9" id="KW-0175">Coiled coil</keyword>
<evidence type="ECO:0000259" key="11">
    <source>
        <dbReference type="Pfam" id="PF08772"/>
    </source>
</evidence>
<feature type="region of interest" description="Disordered" evidence="10">
    <location>
        <begin position="377"/>
        <end position="398"/>
    </location>
</feature>
<evidence type="ECO:0000256" key="10">
    <source>
        <dbReference type="SAM" id="MobiDB-lite"/>
    </source>
</evidence>
<feature type="binding site" evidence="8">
    <location>
        <position position="319"/>
    </location>
    <ligand>
        <name>Zn(2+)</name>
        <dbReference type="ChEBI" id="CHEBI:29105"/>
    </ligand>
</feature>
<keyword evidence="4" id="KW-0378">Hydrolase</keyword>
<sequence>MDQKINTLILDASPLITQPAAQLMQYAENFFTTPGVFLELKDDNVKKQLFIWGDKLRIRHPKSTFIKKVQDFARLTGDLAVLSTNDLHVIALAYELESELNSGKSLRSFPGERVSFQNDAIKEKPKNKTDLLKDANSDTAKLNEEASKKEIVHPESSVPDIDDENTSKANSSNESDENKSDDGFIVVKPKRNPKSGRKTEKAANPEKEKIIETTTPTTQQTGNEEENSSRGPDAENKAEIPDDQSDDDGDWITPDNLMSEMLKDSAKVQQTAEGLADIKVAMSTADFACQNVALRIGIHLMNYTTGMRIKRVNSYMYRCHACFKLVPLSKNGLPRHFCPTCGGNTLKKCSVSVNSKTGELIPHLKKNYVWNTRGEKYSLSSPQSKNASRRQGNAGYQHDKLKRGDEVLLLREDQKEYQQAILNEQRLRRQNEKLLEDWVGGGSADNFISPFTNTQHIKQSGVKIGKGRRANASKKKK</sequence>
<feature type="compositionally biased region" description="Basic and acidic residues" evidence="10">
    <location>
        <begin position="197"/>
        <end position="211"/>
    </location>
</feature>
<keyword evidence="2" id="KW-0540">Nuclease</keyword>
<feature type="compositionally biased region" description="Polar residues" evidence="10">
    <location>
        <begin position="378"/>
        <end position="391"/>
    </location>
</feature>
<evidence type="ECO:0000256" key="6">
    <source>
        <dbReference type="ARBA" id="ARBA00023242"/>
    </source>
</evidence>
<comment type="subcellular location">
    <subcellularLocation>
        <location evidence="7">Nucleus</location>
        <location evidence="7">Nucleolus</location>
    </subcellularLocation>
</comment>
<dbReference type="GO" id="GO:0070181">
    <property type="term" value="F:small ribosomal subunit rRNA binding"/>
    <property type="evidence" value="ECO:0007669"/>
    <property type="project" value="EnsemblFungi"/>
</dbReference>
<evidence type="ECO:0000259" key="12">
    <source>
        <dbReference type="Pfam" id="PF17146"/>
    </source>
</evidence>
<dbReference type="OMA" id="GYELECE"/>
<dbReference type="InParanoid" id="C4R6A9"/>
<dbReference type="Pfam" id="PF17146">
    <property type="entry name" value="PIN_6"/>
    <property type="match status" value="1"/>
</dbReference>
<dbReference type="Gene3D" id="3.40.50.1010">
    <property type="entry name" value="5'-nuclease"/>
    <property type="match status" value="1"/>
</dbReference>
<feature type="binding site" evidence="8">
    <location>
        <position position="322"/>
    </location>
    <ligand>
        <name>Zn(2+)</name>
        <dbReference type="ChEBI" id="CHEBI:29105"/>
    </ligand>
</feature>
<dbReference type="GO" id="GO:0043248">
    <property type="term" value="P:proteasome assembly"/>
    <property type="evidence" value="ECO:0007669"/>
    <property type="project" value="EnsemblFungi"/>
</dbReference>
<dbReference type="InterPro" id="IPR014881">
    <property type="entry name" value="NOB1_Zn-bd"/>
</dbReference>
<evidence type="ECO:0000256" key="5">
    <source>
        <dbReference type="ARBA" id="ARBA00022833"/>
    </source>
</evidence>
<evidence type="ECO:0000256" key="4">
    <source>
        <dbReference type="ARBA" id="ARBA00022801"/>
    </source>
</evidence>
<dbReference type="GO" id="GO:0005737">
    <property type="term" value="C:cytoplasm"/>
    <property type="evidence" value="ECO:0007669"/>
    <property type="project" value="EnsemblFungi"/>
</dbReference>
<reference evidence="13 14" key="1">
    <citation type="journal article" date="2009" name="Nat. Biotechnol.">
        <title>Genome sequence of the recombinant protein production host Pichia pastoris.</title>
        <authorList>
            <person name="De Schutter K."/>
            <person name="Lin Y.C."/>
            <person name="Tiels P."/>
            <person name="Van Hecke A."/>
            <person name="Glinka S."/>
            <person name="Weber-Lehmann J."/>
            <person name="Rouze P."/>
            <person name="Van de Peer Y."/>
            <person name="Callewaert N."/>
        </authorList>
    </citation>
    <scope>NUCLEOTIDE SEQUENCE [LARGE SCALE GENOMIC DNA]</scope>
    <source>
        <strain evidence="14">GS115 / ATCC 20864</strain>
    </source>
</reference>
<dbReference type="GeneID" id="8199776"/>
<dbReference type="GO" id="GO:0005730">
    <property type="term" value="C:nucleolus"/>
    <property type="evidence" value="ECO:0007669"/>
    <property type="project" value="UniProtKB-SubCell"/>
</dbReference>
<feature type="region of interest" description="Disordered" evidence="10">
    <location>
        <begin position="117"/>
        <end position="253"/>
    </location>
</feature>
<dbReference type="CDD" id="cd09876">
    <property type="entry name" value="PIN_Nob1-like"/>
    <property type="match status" value="1"/>
</dbReference>
<feature type="compositionally biased region" description="Basic residues" evidence="10">
    <location>
        <begin position="465"/>
        <end position="477"/>
    </location>
</feature>
<dbReference type="GO" id="GO:0016787">
    <property type="term" value="F:hydrolase activity"/>
    <property type="evidence" value="ECO:0007669"/>
    <property type="project" value="UniProtKB-KW"/>
</dbReference>
<keyword evidence="13" id="KW-0647">Proteasome</keyword>
<dbReference type="GO" id="GO:0004521">
    <property type="term" value="F:RNA endonuclease activity"/>
    <property type="evidence" value="ECO:0007669"/>
    <property type="project" value="UniProtKB-UniRule"/>
</dbReference>
<dbReference type="InterPro" id="IPR039907">
    <property type="entry name" value="NOB1"/>
</dbReference>
<feature type="compositionally biased region" description="Basic and acidic residues" evidence="10">
    <location>
        <begin position="120"/>
        <end position="153"/>
    </location>
</feature>
<name>C4R6A9_KOMPG</name>
<evidence type="ECO:0000256" key="9">
    <source>
        <dbReference type="SAM" id="Coils"/>
    </source>
</evidence>
<feature type="binding site" evidence="8">
    <location>
        <position position="341"/>
    </location>
    <ligand>
        <name>Zn(2+)</name>
        <dbReference type="ChEBI" id="CHEBI:29105"/>
    </ligand>
</feature>
<dbReference type="Proteomes" id="UP000000314">
    <property type="component" value="Chromosome 3"/>
</dbReference>
<dbReference type="STRING" id="644223.C4R6A9"/>
<accession>C4R6A9</accession>
<feature type="compositionally biased region" description="Low complexity" evidence="10">
    <location>
        <begin position="212"/>
        <end position="222"/>
    </location>
</feature>
<proteinExistence type="inferred from homology"/>
<protein>
    <recommendedName>
        <fullName evidence="7">20S-pre-rRNA D-site endonuclease NOB1</fullName>
    </recommendedName>
</protein>
<dbReference type="Pfam" id="PF08772">
    <property type="entry name" value="Zn_ribbon_NOB1"/>
    <property type="match status" value="1"/>
</dbReference>
<dbReference type="PANTHER" id="PTHR12814">
    <property type="entry name" value="RNA-BINDING PROTEIN NOB1"/>
    <property type="match status" value="1"/>
</dbReference>
<evidence type="ECO:0000256" key="7">
    <source>
        <dbReference type="PIRNR" id="PIRNR037125"/>
    </source>
</evidence>
<keyword evidence="5 7" id="KW-0862">Zinc</keyword>
<comment type="function">
    <text evidence="7">Required for the synthesis of 40S ribosome subunits. Has a role in processing 20S pre-rRNA into the mature 18S rRNA, where it is required for cleavage at the 3' end of the mature 18S rRNA (D-site). Accompanies the 20S pre-rRNA from the nucleus to the cytoplasm.</text>
</comment>
<dbReference type="Gene3D" id="6.20.210.10">
    <property type="entry name" value="Nin one binding (NOB1), Zn-ribbon-like"/>
    <property type="match status" value="1"/>
</dbReference>
<dbReference type="GO" id="GO:0030688">
    <property type="term" value="C:preribosome, small subunit precursor"/>
    <property type="evidence" value="ECO:0007669"/>
    <property type="project" value="EnsemblFungi"/>
</dbReference>
<dbReference type="PIRSF" id="PIRSF037125">
    <property type="entry name" value="D-site_20S_pre-rRNA_nuclease"/>
    <property type="match status" value="1"/>
</dbReference>
<dbReference type="KEGG" id="ppa:PAS_chr3_1032"/>
<feature type="domain" description="Ribonuclease PIN" evidence="12">
    <location>
        <begin position="8"/>
        <end position="96"/>
    </location>
</feature>
<evidence type="ECO:0000313" key="13">
    <source>
        <dbReference type="EMBL" id="CAY71095.1"/>
    </source>
</evidence>
<dbReference type="GO" id="GO:0000462">
    <property type="term" value="P:maturation of SSU-rRNA from tricistronic rRNA transcript (SSU-rRNA, 5.8S rRNA, LSU-rRNA)"/>
    <property type="evidence" value="ECO:0007669"/>
    <property type="project" value="EnsemblFungi"/>
</dbReference>
<dbReference type="PANTHER" id="PTHR12814:SF2">
    <property type="entry name" value="RNA-BINDING PROTEIN NOB1"/>
    <property type="match status" value="1"/>
</dbReference>
<dbReference type="InterPro" id="IPR033411">
    <property type="entry name" value="Ribonuclease_PIN"/>
</dbReference>
<dbReference type="GO" id="GO:0000502">
    <property type="term" value="C:proteasome complex"/>
    <property type="evidence" value="ECO:0007669"/>
    <property type="project" value="UniProtKB-KW"/>
</dbReference>
<dbReference type="InterPro" id="IPR036283">
    <property type="entry name" value="NOB1_Zf-like_sf"/>
</dbReference>
<evidence type="ECO:0000256" key="2">
    <source>
        <dbReference type="ARBA" id="ARBA00022722"/>
    </source>
</evidence>
<evidence type="ECO:0000256" key="8">
    <source>
        <dbReference type="PIRSR" id="PIRSR037125-1"/>
    </source>
</evidence>
<keyword evidence="6 7" id="KW-0539">Nucleus</keyword>
<dbReference type="eggNOG" id="KOG2463">
    <property type="taxonomic scope" value="Eukaryota"/>
</dbReference>
<dbReference type="InterPro" id="IPR017117">
    <property type="entry name" value="Nob1_euk"/>
</dbReference>
<dbReference type="SUPFAM" id="SSF144206">
    <property type="entry name" value="NOB1 zinc finger-like"/>
    <property type="match status" value="1"/>
</dbReference>
<dbReference type="GO" id="GO:0046872">
    <property type="term" value="F:metal ion binding"/>
    <property type="evidence" value="ECO:0007669"/>
    <property type="project" value="UniProtKB-UniRule"/>
</dbReference>
<dbReference type="OrthoDB" id="446759at2759"/>
<dbReference type="FunFam" id="3.40.50.1010:FF:000020">
    <property type="entry name" value="20S-pre-rRNA D-site endonuclease NOB1"/>
    <property type="match status" value="1"/>
</dbReference>
<feature type="compositionally biased region" description="Acidic residues" evidence="10">
    <location>
        <begin position="241"/>
        <end position="250"/>
    </location>
</feature>
<feature type="region of interest" description="Disordered" evidence="10">
    <location>
        <begin position="458"/>
        <end position="477"/>
    </location>
</feature>
<keyword evidence="3 7" id="KW-0479">Metal-binding</keyword>
<evidence type="ECO:0000256" key="1">
    <source>
        <dbReference type="ARBA" id="ARBA00005858"/>
    </source>
</evidence>
<organism evidence="13 14">
    <name type="scientific">Komagataella phaffii (strain GS115 / ATCC 20864)</name>
    <name type="common">Yeast</name>
    <name type="synonym">Pichia pastoris</name>
    <dbReference type="NCBI Taxonomy" id="644223"/>
    <lineage>
        <taxon>Eukaryota</taxon>
        <taxon>Fungi</taxon>
        <taxon>Dikarya</taxon>
        <taxon>Ascomycota</taxon>
        <taxon>Saccharomycotina</taxon>
        <taxon>Pichiomycetes</taxon>
        <taxon>Pichiales</taxon>
        <taxon>Pichiaceae</taxon>
        <taxon>Komagataella</taxon>
    </lineage>
</organism>